<sequence length="378" mass="39330">MGAQSSKRPVAGEAGALRSKYGFATAIAVVIANMIGTGVFTSLGFQLVQIQSGFAIILLWTVGGVAALCGAMSYAELGAALPRSGGEYNFLTRIYHPAAGFVSGWVSATIGFAAPVALAAITFAAYATSVVDEGGAYWRQQALAIALIIVMAGIHGGRRGASGAMQKIFTLIKLLVIIAFCSVAIFVLKTPQPISFMPSSADVGVITSGAFAVSLIYVSFAYAGWNAATYLSGEIENPQNNLPRILTLGTLIVMLAYIALNAVFLKAAPIEDMVGQVEIGFIAAKALFGKAGADITGLVMASLLISTVSAMTIAGPRVLQMIGQDFAAFARLARVNRDGIPSMAIYFQSAIAIGFIITSSFDFILVFAGFTLALNTFV</sequence>
<evidence type="ECO:0000313" key="6">
    <source>
        <dbReference type="EMBL" id="VAV89666.1"/>
    </source>
</evidence>
<organism evidence="6">
    <name type="scientific">hydrothermal vent metagenome</name>
    <dbReference type="NCBI Taxonomy" id="652676"/>
    <lineage>
        <taxon>unclassified sequences</taxon>
        <taxon>metagenomes</taxon>
        <taxon>ecological metagenomes</taxon>
    </lineage>
</organism>
<dbReference type="Pfam" id="PF13520">
    <property type="entry name" value="AA_permease_2"/>
    <property type="match status" value="1"/>
</dbReference>
<dbReference type="EMBL" id="UOEH01000017">
    <property type="protein sequence ID" value="VAV89666.1"/>
    <property type="molecule type" value="Genomic_DNA"/>
</dbReference>
<reference evidence="6" key="1">
    <citation type="submission" date="2018-06" db="EMBL/GenBank/DDBJ databases">
        <authorList>
            <person name="Zhirakovskaya E."/>
        </authorList>
    </citation>
    <scope>NUCLEOTIDE SEQUENCE</scope>
</reference>
<feature type="transmembrane region" description="Helical" evidence="5">
    <location>
        <begin position="245"/>
        <end position="265"/>
    </location>
</feature>
<feature type="transmembrane region" description="Helical" evidence="5">
    <location>
        <begin position="21"/>
        <end position="48"/>
    </location>
</feature>
<feature type="transmembrane region" description="Helical" evidence="5">
    <location>
        <begin position="54"/>
        <end position="77"/>
    </location>
</feature>
<feature type="transmembrane region" description="Helical" evidence="5">
    <location>
        <begin position="138"/>
        <end position="156"/>
    </location>
</feature>
<evidence type="ECO:0000256" key="4">
    <source>
        <dbReference type="ARBA" id="ARBA00023136"/>
    </source>
</evidence>
<name>A0A3B0RLQ9_9ZZZZ</name>
<evidence type="ECO:0000256" key="2">
    <source>
        <dbReference type="ARBA" id="ARBA00022692"/>
    </source>
</evidence>
<dbReference type="InterPro" id="IPR002293">
    <property type="entry name" value="AA/rel_permease1"/>
</dbReference>
<feature type="transmembrane region" description="Helical" evidence="5">
    <location>
        <begin position="168"/>
        <end position="188"/>
    </location>
</feature>
<gene>
    <name evidence="6" type="ORF">MNBD_ALPHA05-783</name>
</gene>
<dbReference type="PANTHER" id="PTHR11785">
    <property type="entry name" value="AMINO ACID TRANSPORTER"/>
    <property type="match status" value="1"/>
</dbReference>
<dbReference type="InterPro" id="IPR050598">
    <property type="entry name" value="AminoAcid_Transporter"/>
</dbReference>
<dbReference type="GO" id="GO:0016020">
    <property type="term" value="C:membrane"/>
    <property type="evidence" value="ECO:0007669"/>
    <property type="project" value="UniProtKB-SubCell"/>
</dbReference>
<proteinExistence type="predicted"/>
<dbReference type="PANTHER" id="PTHR11785:SF512">
    <property type="entry name" value="SOBREMESA, ISOFORM B"/>
    <property type="match status" value="1"/>
</dbReference>
<feature type="transmembrane region" description="Helical" evidence="5">
    <location>
        <begin position="203"/>
        <end position="225"/>
    </location>
</feature>
<evidence type="ECO:0000256" key="3">
    <source>
        <dbReference type="ARBA" id="ARBA00022989"/>
    </source>
</evidence>
<keyword evidence="4 5" id="KW-0472">Membrane</keyword>
<dbReference type="AlphaFoldDB" id="A0A3B0RLQ9"/>
<feature type="transmembrane region" description="Helical" evidence="5">
    <location>
        <begin position="98"/>
        <end position="126"/>
    </location>
</feature>
<dbReference type="PIRSF" id="PIRSF006060">
    <property type="entry name" value="AA_transporter"/>
    <property type="match status" value="1"/>
</dbReference>
<evidence type="ECO:0000256" key="1">
    <source>
        <dbReference type="ARBA" id="ARBA00004141"/>
    </source>
</evidence>
<keyword evidence="3 5" id="KW-1133">Transmembrane helix</keyword>
<feature type="transmembrane region" description="Helical" evidence="5">
    <location>
        <begin position="295"/>
        <end position="314"/>
    </location>
</feature>
<feature type="transmembrane region" description="Helical" evidence="5">
    <location>
        <begin position="344"/>
        <end position="374"/>
    </location>
</feature>
<accession>A0A3B0RLQ9</accession>
<dbReference type="Gene3D" id="1.20.1740.10">
    <property type="entry name" value="Amino acid/polyamine transporter I"/>
    <property type="match status" value="1"/>
</dbReference>
<keyword evidence="2 5" id="KW-0812">Transmembrane</keyword>
<protein>
    <submittedName>
        <fullName evidence="6">Uncharacterized amino acid permease, GabP family</fullName>
    </submittedName>
</protein>
<comment type="subcellular location">
    <subcellularLocation>
        <location evidence="1">Membrane</location>
        <topology evidence="1">Multi-pass membrane protein</topology>
    </subcellularLocation>
</comment>
<dbReference type="GO" id="GO:0015179">
    <property type="term" value="F:L-amino acid transmembrane transporter activity"/>
    <property type="evidence" value="ECO:0007669"/>
    <property type="project" value="TreeGrafter"/>
</dbReference>
<feature type="non-terminal residue" evidence="6">
    <location>
        <position position="378"/>
    </location>
</feature>
<evidence type="ECO:0000256" key="5">
    <source>
        <dbReference type="SAM" id="Phobius"/>
    </source>
</evidence>